<keyword evidence="5 7" id="KW-0560">Oxidoreductase</keyword>
<dbReference type="RefSeq" id="WP_108829141.1">
    <property type="nucleotide sequence ID" value="NZ_OMOR01000001.1"/>
</dbReference>
<reference evidence="7 8" key="1">
    <citation type="submission" date="2018-03" db="EMBL/GenBank/DDBJ databases">
        <authorList>
            <person name="Keele B.F."/>
        </authorList>
    </citation>
    <scope>NUCLEOTIDE SEQUENCE [LARGE SCALE GENOMIC DNA]</scope>
    <source>
        <strain evidence="7 8">CECT 8599</strain>
    </source>
</reference>
<keyword evidence="8" id="KW-1185">Reference proteome</keyword>
<dbReference type="EC" id="1.-.-.-" evidence="7"/>
<name>A0A2R8BGC1_9RHOB</name>
<sequence length="224" mass="24563">MTDFETLNRIATERYSCRAYKPDPVPREIIQNIVQVAQKVPTWCNAQPWKLTITEGAGTQRFGAALYDQAMSNAPEPDIEWPKAYPGALGERRRACGFQLYDALQIPKEDRAGRAAQMMENFRFFGAPHVAIVTTPAVLGTYGAVDCGGFVAAFTQAATAQGLGTIAQGAIAAQAPFVRNFFELPEDEWVLCAISFGYPDTKHPANAFRTDRAAVGDVVTWHDT</sequence>
<evidence type="ECO:0000256" key="2">
    <source>
        <dbReference type="ARBA" id="ARBA00007118"/>
    </source>
</evidence>
<dbReference type="EMBL" id="OMOR01000001">
    <property type="protein sequence ID" value="SPH22157.1"/>
    <property type="molecule type" value="Genomic_DNA"/>
</dbReference>
<dbReference type="PANTHER" id="PTHR43673">
    <property type="entry name" value="NAD(P)H NITROREDUCTASE YDGI-RELATED"/>
    <property type="match status" value="1"/>
</dbReference>
<dbReference type="OrthoDB" id="9802510at2"/>
<dbReference type="InterPro" id="IPR029479">
    <property type="entry name" value="Nitroreductase"/>
</dbReference>
<dbReference type="Gene3D" id="3.40.109.10">
    <property type="entry name" value="NADH Oxidase"/>
    <property type="match status" value="1"/>
</dbReference>
<keyword evidence="4" id="KW-0288">FMN</keyword>
<keyword evidence="3" id="KW-0285">Flavoprotein</keyword>
<dbReference type="SUPFAM" id="SSF55469">
    <property type="entry name" value="FMN-dependent nitroreductase-like"/>
    <property type="match status" value="1"/>
</dbReference>
<evidence type="ECO:0000256" key="1">
    <source>
        <dbReference type="ARBA" id="ARBA00001917"/>
    </source>
</evidence>
<proteinExistence type="inferred from homology"/>
<gene>
    <name evidence="7" type="primary">nfnB_2</name>
    <name evidence="7" type="ORF">ASD8599_02903</name>
</gene>
<evidence type="ECO:0000313" key="8">
    <source>
        <dbReference type="Proteomes" id="UP000244880"/>
    </source>
</evidence>
<evidence type="ECO:0000256" key="3">
    <source>
        <dbReference type="ARBA" id="ARBA00022630"/>
    </source>
</evidence>
<comment type="similarity">
    <text evidence="2">Belongs to the nitroreductase family.</text>
</comment>
<dbReference type="InterPro" id="IPR000415">
    <property type="entry name" value="Nitroreductase-like"/>
</dbReference>
<evidence type="ECO:0000313" key="7">
    <source>
        <dbReference type="EMBL" id="SPH22157.1"/>
    </source>
</evidence>
<dbReference type="AlphaFoldDB" id="A0A2R8BGC1"/>
<protein>
    <submittedName>
        <fullName evidence="7">Nitroreductase NfnB</fullName>
        <ecNumber evidence="7">1.-.-.-</ecNumber>
    </submittedName>
</protein>
<dbReference type="Proteomes" id="UP000244880">
    <property type="component" value="Unassembled WGS sequence"/>
</dbReference>
<dbReference type="Pfam" id="PF00881">
    <property type="entry name" value="Nitroreductase"/>
    <property type="match status" value="1"/>
</dbReference>
<evidence type="ECO:0000256" key="5">
    <source>
        <dbReference type="ARBA" id="ARBA00023002"/>
    </source>
</evidence>
<dbReference type="PANTHER" id="PTHR43673:SF2">
    <property type="entry name" value="NITROREDUCTASE"/>
    <property type="match status" value="1"/>
</dbReference>
<dbReference type="GO" id="GO:0016491">
    <property type="term" value="F:oxidoreductase activity"/>
    <property type="evidence" value="ECO:0007669"/>
    <property type="project" value="UniProtKB-KW"/>
</dbReference>
<accession>A0A2R8BGC1</accession>
<evidence type="ECO:0000259" key="6">
    <source>
        <dbReference type="Pfam" id="PF00881"/>
    </source>
</evidence>
<feature type="domain" description="Nitroreductase" evidence="6">
    <location>
        <begin position="12"/>
        <end position="198"/>
    </location>
</feature>
<organism evidence="7 8">
    <name type="scientific">Ascidiaceihabitans donghaensis</name>
    <dbReference type="NCBI Taxonomy" id="1510460"/>
    <lineage>
        <taxon>Bacteria</taxon>
        <taxon>Pseudomonadati</taxon>
        <taxon>Pseudomonadota</taxon>
        <taxon>Alphaproteobacteria</taxon>
        <taxon>Rhodobacterales</taxon>
        <taxon>Paracoccaceae</taxon>
        <taxon>Ascidiaceihabitans</taxon>
    </lineage>
</organism>
<evidence type="ECO:0000256" key="4">
    <source>
        <dbReference type="ARBA" id="ARBA00022643"/>
    </source>
</evidence>
<comment type="cofactor">
    <cofactor evidence="1">
        <name>FMN</name>
        <dbReference type="ChEBI" id="CHEBI:58210"/>
    </cofactor>
</comment>